<reference evidence="2" key="1">
    <citation type="journal article" date="2023" name="G3 (Bethesda)">
        <title>Whole genome assemblies of Zophobas morio and Tenebrio molitor.</title>
        <authorList>
            <person name="Kaur S."/>
            <person name="Stinson S.A."/>
            <person name="diCenzo G.C."/>
        </authorList>
    </citation>
    <scope>NUCLEOTIDE SEQUENCE</scope>
    <source>
        <strain evidence="2">QUZm001</strain>
    </source>
</reference>
<keyword evidence="3" id="KW-1185">Reference proteome</keyword>
<dbReference type="EMBL" id="JALNTZ010000003">
    <property type="protein sequence ID" value="KAJ3658104.1"/>
    <property type="molecule type" value="Genomic_DNA"/>
</dbReference>
<gene>
    <name evidence="1" type="ORF">Zmor_009862</name>
    <name evidence="2" type="ORF">Zmor_009870</name>
</gene>
<protein>
    <submittedName>
        <fullName evidence="2">Uncharacterized protein</fullName>
    </submittedName>
</protein>
<proteinExistence type="predicted"/>
<comment type="caution">
    <text evidence="2">The sequence shown here is derived from an EMBL/GenBank/DDBJ whole genome shotgun (WGS) entry which is preliminary data.</text>
</comment>
<name>A0AA38IJM1_9CUCU</name>
<evidence type="ECO:0000313" key="2">
    <source>
        <dbReference type="EMBL" id="KAJ3658112.1"/>
    </source>
</evidence>
<organism evidence="2 3">
    <name type="scientific">Zophobas morio</name>
    <dbReference type="NCBI Taxonomy" id="2755281"/>
    <lineage>
        <taxon>Eukaryota</taxon>
        <taxon>Metazoa</taxon>
        <taxon>Ecdysozoa</taxon>
        <taxon>Arthropoda</taxon>
        <taxon>Hexapoda</taxon>
        <taxon>Insecta</taxon>
        <taxon>Pterygota</taxon>
        <taxon>Neoptera</taxon>
        <taxon>Endopterygota</taxon>
        <taxon>Coleoptera</taxon>
        <taxon>Polyphaga</taxon>
        <taxon>Cucujiformia</taxon>
        <taxon>Tenebrionidae</taxon>
        <taxon>Zophobas</taxon>
    </lineage>
</organism>
<evidence type="ECO:0000313" key="1">
    <source>
        <dbReference type="EMBL" id="KAJ3658104.1"/>
    </source>
</evidence>
<dbReference type="Proteomes" id="UP001168821">
    <property type="component" value="Unassembled WGS sequence"/>
</dbReference>
<sequence>MNKIDKNRSLLYRSEDGSLNIYRQSEVSVCLYSGGWRISSGLSICYDRKPCALRLAGIAMKWSVCMRIFRRIIVAFRVDFLHSVVFQWSAICKARN</sequence>
<evidence type="ECO:0000313" key="3">
    <source>
        <dbReference type="Proteomes" id="UP001168821"/>
    </source>
</evidence>
<dbReference type="EMBL" id="JALNTZ010000003">
    <property type="protein sequence ID" value="KAJ3658112.1"/>
    <property type="molecule type" value="Genomic_DNA"/>
</dbReference>
<dbReference type="AlphaFoldDB" id="A0AA38IJM1"/>
<accession>A0AA38IJM1</accession>